<proteinExistence type="predicted"/>
<dbReference type="RefSeq" id="WP_139647990.1">
    <property type="nucleotide sequence ID" value="NZ_BAAAZS010000007.1"/>
</dbReference>
<organism evidence="3 4">
    <name type="scientific">Streptomyces sedi</name>
    <dbReference type="NCBI Taxonomy" id="555059"/>
    <lineage>
        <taxon>Bacteria</taxon>
        <taxon>Bacillati</taxon>
        <taxon>Actinomycetota</taxon>
        <taxon>Actinomycetes</taxon>
        <taxon>Kitasatosporales</taxon>
        <taxon>Streptomycetaceae</taxon>
        <taxon>Streptomyces</taxon>
    </lineage>
</organism>
<dbReference type="PANTHER" id="PTHR30137:SF6">
    <property type="entry name" value="LUCIFERASE-LIKE MONOOXYGENASE"/>
    <property type="match status" value="1"/>
</dbReference>
<dbReference type="Pfam" id="PF00296">
    <property type="entry name" value="Bac_luciferase"/>
    <property type="match status" value="1"/>
</dbReference>
<dbReference type="NCBIfam" id="TIGR03558">
    <property type="entry name" value="oxido_grp_1"/>
    <property type="match status" value="1"/>
</dbReference>
<dbReference type="AlphaFoldDB" id="A0A5C4UUM0"/>
<keyword evidence="4" id="KW-1185">Reference proteome</keyword>
<evidence type="ECO:0000259" key="2">
    <source>
        <dbReference type="Pfam" id="PF00296"/>
    </source>
</evidence>
<dbReference type="Proteomes" id="UP000311713">
    <property type="component" value="Unassembled WGS sequence"/>
</dbReference>
<reference evidence="3 4" key="1">
    <citation type="submission" date="2019-06" db="EMBL/GenBank/DDBJ databases">
        <title>Draft genome of Streptomyces sedi sp. JCM16909.</title>
        <authorList>
            <person name="Klykleung N."/>
            <person name="Tanasupawat S."/>
            <person name="Kudo T."/>
            <person name="Yuki M."/>
            <person name="Ohkuma M."/>
        </authorList>
    </citation>
    <scope>NUCLEOTIDE SEQUENCE [LARGE SCALE GENOMIC DNA]</scope>
    <source>
        <strain evidence="3 4">JCM 16909</strain>
    </source>
</reference>
<protein>
    <submittedName>
        <fullName evidence="3">LLM class flavin-dependent oxidoreductase</fullName>
    </submittedName>
</protein>
<dbReference type="OrthoDB" id="9780518at2"/>
<name>A0A5C4UUM0_9ACTN</name>
<feature type="domain" description="Luciferase-like" evidence="2">
    <location>
        <begin position="30"/>
        <end position="312"/>
    </location>
</feature>
<comment type="similarity">
    <text evidence="1">To bacterial alkanal monooxygenase alpha and beta chains.</text>
</comment>
<dbReference type="InterPro" id="IPR011251">
    <property type="entry name" value="Luciferase-like_dom"/>
</dbReference>
<sequence length="345" mass="36521">MSTPPDPVPPPPRALAATRWSVLDRALVRAGRPPAEALRGTVDFAREVERLGYHRFWVAEHHAVPGVAGAAPTVLAAAVASATSRIRVGTGGVMLPNHPPLVVAEQFGVLASLFPDRIDMGLGRSVGFTGAVRRALGTEREAMEDFAAQLAELLRYFDGTGPVRAVPAQGVAVPAFVLAGRAGADTAADLGLPLVLAASADRERTRQTADRYRARFTPRTAGDRPRLLLAVNVAVAATEEEARRRQLPEAWAVVHSRTRGDFPPLPPPEEVAGRRLTEREDRYLGDALAGQVSGTEATVAARLAELVAATGAEEVMVTFATHDPAQQLDSYRRLARAVGIAGAGA</sequence>
<evidence type="ECO:0000256" key="1">
    <source>
        <dbReference type="ARBA" id="ARBA00007789"/>
    </source>
</evidence>
<dbReference type="GO" id="GO:0005829">
    <property type="term" value="C:cytosol"/>
    <property type="evidence" value="ECO:0007669"/>
    <property type="project" value="TreeGrafter"/>
</dbReference>
<dbReference type="GO" id="GO:0016705">
    <property type="term" value="F:oxidoreductase activity, acting on paired donors, with incorporation or reduction of molecular oxygen"/>
    <property type="evidence" value="ECO:0007669"/>
    <property type="project" value="InterPro"/>
</dbReference>
<comment type="caution">
    <text evidence="3">The sequence shown here is derived from an EMBL/GenBank/DDBJ whole genome shotgun (WGS) entry which is preliminary data.</text>
</comment>
<evidence type="ECO:0000313" key="4">
    <source>
        <dbReference type="Proteomes" id="UP000311713"/>
    </source>
</evidence>
<dbReference type="PANTHER" id="PTHR30137">
    <property type="entry name" value="LUCIFERASE-LIKE MONOOXYGENASE"/>
    <property type="match status" value="1"/>
</dbReference>
<accession>A0A5C4UUM0</accession>
<evidence type="ECO:0000313" key="3">
    <source>
        <dbReference type="EMBL" id="TNM27013.1"/>
    </source>
</evidence>
<dbReference type="InterPro" id="IPR050766">
    <property type="entry name" value="Bact_Lucif_Oxidored"/>
</dbReference>
<dbReference type="InterPro" id="IPR036661">
    <property type="entry name" value="Luciferase-like_sf"/>
</dbReference>
<gene>
    <name evidence="3" type="ORF">FH715_21895</name>
</gene>
<dbReference type="SUPFAM" id="SSF51679">
    <property type="entry name" value="Bacterial luciferase-like"/>
    <property type="match status" value="1"/>
</dbReference>
<dbReference type="Gene3D" id="3.20.20.30">
    <property type="entry name" value="Luciferase-like domain"/>
    <property type="match status" value="1"/>
</dbReference>
<dbReference type="InterPro" id="IPR019949">
    <property type="entry name" value="CmoO-like"/>
</dbReference>
<dbReference type="EMBL" id="VDGT01000019">
    <property type="protein sequence ID" value="TNM27013.1"/>
    <property type="molecule type" value="Genomic_DNA"/>
</dbReference>